<keyword evidence="2" id="KW-1185">Reference proteome</keyword>
<dbReference type="InterPro" id="IPR043129">
    <property type="entry name" value="ATPase_NBD"/>
</dbReference>
<dbReference type="Gene3D" id="3.30.420.40">
    <property type="match status" value="1"/>
</dbReference>
<name>A0A7H0H273_9ACTN</name>
<gene>
    <name evidence="1" type="ORF">H9L22_09905</name>
</gene>
<protein>
    <submittedName>
        <fullName evidence="1">ROK family protein</fullName>
    </submittedName>
</protein>
<evidence type="ECO:0000313" key="2">
    <source>
        <dbReference type="Proteomes" id="UP000516117"/>
    </source>
</evidence>
<sequence length="88" mass="9061">MVVIGGGLSAQHERLLDPLRDAVAAEIGLPFAVPLVEARLGAEAASHGAVVFAFDRHAEQIYGLPGMPVPSITPLPPEVEVLSAVQGA</sequence>
<dbReference type="RefSeq" id="WP_187719777.1">
    <property type="nucleotide sequence ID" value="NZ_BAABBL010000008.1"/>
</dbReference>
<dbReference type="SUPFAM" id="SSF53067">
    <property type="entry name" value="Actin-like ATPase domain"/>
    <property type="match status" value="1"/>
</dbReference>
<reference evidence="1 2" key="1">
    <citation type="submission" date="2020-08" db="EMBL/GenBank/DDBJ databases">
        <title>Genome sequence of Tessaracoccus defluvii JCM 17540T.</title>
        <authorList>
            <person name="Hyun D.-W."/>
            <person name="Bae J.-W."/>
        </authorList>
    </citation>
    <scope>NUCLEOTIDE SEQUENCE [LARGE SCALE GENOMIC DNA]</scope>
    <source>
        <strain evidence="1 2">JCM 17540</strain>
    </source>
</reference>
<dbReference type="AlphaFoldDB" id="A0A7H0H273"/>
<dbReference type="KEGG" id="tdf:H9L22_09905"/>
<dbReference type="Proteomes" id="UP000516117">
    <property type="component" value="Chromosome"/>
</dbReference>
<accession>A0A7H0H273</accession>
<proteinExistence type="predicted"/>
<evidence type="ECO:0000313" key="1">
    <source>
        <dbReference type="EMBL" id="QNP54639.1"/>
    </source>
</evidence>
<dbReference type="EMBL" id="CP060789">
    <property type="protein sequence ID" value="QNP54639.1"/>
    <property type="molecule type" value="Genomic_DNA"/>
</dbReference>
<organism evidence="1 2">
    <name type="scientific">Tessaracoccus defluvii</name>
    <dbReference type="NCBI Taxonomy" id="1285901"/>
    <lineage>
        <taxon>Bacteria</taxon>
        <taxon>Bacillati</taxon>
        <taxon>Actinomycetota</taxon>
        <taxon>Actinomycetes</taxon>
        <taxon>Propionibacteriales</taxon>
        <taxon>Propionibacteriaceae</taxon>
        <taxon>Tessaracoccus</taxon>
    </lineage>
</organism>